<dbReference type="InterPro" id="IPR050924">
    <property type="entry name" value="Peroxiredoxin_BCP/PrxQ"/>
</dbReference>
<evidence type="ECO:0000256" key="5">
    <source>
        <dbReference type="ARBA" id="ARBA00023284"/>
    </source>
</evidence>
<keyword evidence="9" id="KW-1185">Reference proteome</keyword>
<accession>A0ABR3GSD4</accession>
<dbReference type="InterPro" id="IPR000866">
    <property type="entry name" value="AhpC/TSA"/>
</dbReference>
<evidence type="ECO:0000256" key="2">
    <source>
        <dbReference type="ARBA" id="ARBA00022862"/>
    </source>
</evidence>
<comment type="caution">
    <text evidence="8">The sequence shown here is derived from an EMBL/GenBank/DDBJ whole genome shotgun (WGS) entry which is preliminary data.</text>
</comment>
<evidence type="ECO:0000313" key="8">
    <source>
        <dbReference type="EMBL" id="KAL0638516.1"/>
    </source>
</evidence>
<evidence type="ECO:0000313" key="9">
    <source>
        <dbReference type="Proteomes" id="UP001447188"/>
    </source>
</evidence>
<dbReference type="Gene3D" id="3.40.30.10">
    <property type="entry name" value="Glutaredoxin"/>
    <property type="match status" value="1"/>
</dbReference>
<protein>
    <submittedName>
        <fullName evidence="8">Thioredoxin peroxidase dot5</fullName>
        <ecNumber evidence="8">1.11.1.24</ecNumber>
    </submittedName>
</protein>
<reference evidence="8 9" key="1">
    <citation type="submission" date="2024-02" db="EMBL/GenBank/DDBJ databases">
        <title>Discinaceae phylogenomics.</title>
        <authorList>
            <person name="Dirks A.C."/>
            <person name="James T.Y."/>
        </authorList>
    </citation>
    <scope>NUCLEOTIDE SEQUENCE [LARGE SCALE GENOMIC DNA]</scope>
    <source>
        <strain evidence="8 9">ACD0624</strain>
    </source>
</reference>
<feature type="region of interest" description="Disordered" evidence="6">
    <location>
        <begin position="123"/>
        <end position="142"/>
    </location>
</feature>
<keyword evidence="2" id="KW-0049">Antioxidant</keyword>
<dbReference type="PANTHER" id="PTHR42801:SF23">
    <property type="entry name" value="PEROXIREDOXIN DOT5"/>
    <property type="match status" value="1"/>
</dbReference>
<evidence type="ECO:0000256" key="3">
    <source>
        <dbReference type="ARBA" id="ARBA00023002"/>
    </source>
</evidence>
<dbReference type="PANTHER" id="PTHR42801">
    <property type="entry name" value="THIOREDOXIN-DEPENDENT PEROXIDE REDUCTASE"/>
    <property type="match status" value="1"/>
</dbReference>
<sequence>MSEPVLRRSGRNAAKKDLPVTQPAAPATKKRSAAETKKPAAKKVKTVADKAAMAVKTVVAKATETAVSSKTAAAPEKAERAGKASAKSAVKPSVKVAATKSVAKPAVKAAKARKADEAAEGLKDGDFLPKDLPEVQTEDGSRTTISGLLETAQKGIIIFAYPRASTQGCTTQACLFRDNFSAFSEAGYTVYGLSGDAPASNERFKTKQNLTYTLLCDPTYELHEKFAIKKKPKGTIRSVIIIEKTAEDGYAGKILRSSPASPQISLHIAKEVVGIDHASIIAAAAEAKEAEKKTANNEITLSVGAGPVDTSA</sequence>
<evidence type="ECO:0000256" key="6">
    <source>
        <dbReference type="SAM" id="MobiDB-lite"/>
    </source>
</evidence>
<dbReference type="CDD" id="cd03017">
    <property type="entry name" value="PRX_BCP"/>
    <property type="match status" value="1"/>
</dbReference>
<dbReference type="GO" id="GO:0140824">
    <property type="term" value="F:thioredoxin-dependent peroxiredoxin activity"/>
    <property type="evidence" value="ECO:0007669"/>
    <property type="project" value="UniProtKB-EC"/>
</dbReference>
<dbReference type="SUPFAM" id="SSF52833">
    <property type="entry name" value="Thioredoxin-like"/>
    <property type="match status" value="1"/>
</dbReference>
<keyword evidence="4" id="KW-1015">Disulfide bond</keyword>
<dbReference type="EMBL" id="JBBBZM010000021">
    <property type="protein sequence ID" value="KAL0638516.1"/>
    <property type="molecule type" value="Genomic_DNA"/>
</dbReference>
<feature type="compositionally biased region" description="Basic and acidic residues" evidence="6">
    <location>
        <begin position="123"/>
        <end position="133"/>
    </location>
</feature>
<keyword evidence="5" id="KW-0676">Redox-active center</keyword>
<feature type="region of interest" description="Disordered" evidence="6">
    <location>
        <begin position="64"/>
        <end position="88"/>
    </location>
</feature>
<evidence type="ECO:0000259" key="7">
    <source>
        <dbReference type="Pfam" id="PF00578"/>
    </source>
</evidence>
<keyword evidence="3 8" id="KW-0560">Oxidoreductase</keyword>
<dbReference type="Pfam" id="PF00578">
    <property type="entry name" value="AhpC-TSA"/>
    <property type="match status" value="1"/>
</dbReference>
<dbReference type="Proteomes" id="UP001447188">
    <property type="component" value="Unassembled WGS sequence"/>
</dbReference>
<gene>
    <name evidence="8" type="primary">DOT5</name>
    <name evidence="8" type="ORF">Q9L58_002452</name>
</gene>
<dbReference type="InterPro" id="IPR036249">
    <property type="entry name" value="Thioredoxin-like_sf"/>
</dbReference>
<keyword evidence="1 8" id="KW-0575">Peroxidase</keyword>
<evidence type="ECO:0000256" key="4">
    <source>
        <dbReference type="ARBA" id="ARBA00023157"/>
    </source>
</evidence>
<name>A0ABR3GSD4_9PEZI</name>
<dbReference type="EC" id="1.11.1.24" evidence="8"/>
<evidence type="ECO:0000256" key="1">
    <source>
        <dbReference type="ARBA" id="ARBA00022559"/>
    </source>
</evidence>
<proteinExistence type="predicted"/>
<feature type="region of interest" description="Disordered" evidence="6">
    <location>
        <begin position="1"/>
        <end position="43"/>
    </location>
</feature>
<organism evidence="8 9">
    <name type="scientific">Discina gigas</name>
    <dbReference type="NCBI Taxonomy" id="1032678"/>
    <lineage>
        <taxon>Eukaryota</taxon>
        <taxon>Fungi</taxon>
        <taxon>Dikarya</taxon>
        <taxon>Ascomycota</taxon>
        <taxon>Pezizomycotina</taxon>
        <taxon>Pezizomycetes</taxon>
        <taxon>Pezizales</taxon>
        <taxon>Discinaceae</taxon>
        <taxon>Discina</taxon>
    </lineage>
</organism>
<feature type="domain" description="Alkyl hydroperoxide reductase subunit C/ Thiol specific antioxidant" evidence="7">
    <location>
        <begin position="134"/>
        <end position="245"/>
    </location>
</feature>